<feature type="transmembrane region" description="Helical" evidence="6">
    <location>
        <begin position="363"/>
        <end position="383"/>
    </location>
</feature>
<reference evidence="8" key="2">
    <citation type="submission" date="2020-05" db="EMBL/GenBank/DDBJ databases">
        <authorList>
            <person name="Kim H.-S."/>
            <person name="Proctor R.H."/>
            <person name="Brown D.W."/>
        </authorList>
    </citation>
    <scope>NUCLEOTIDE SEQUENCE</scope>
    <source>
        <strain evidence="8">NRRL 22465</strain>
    </source>
</reference>
<keyword evidence="4 6" id="KW-1133">Transmembrane helix</keyword>
<comment type="caution">
    <text evidence="8">The sequence shown here is derived from an EMBL/GenBank/DDBJ whole genome shotgun (WGS) entry which is preliminary data.</text>
</comment>
<comment type="subcellular location">
    <subcellularLocation>
        <location evidence="1">Membrane</location>
        <topology evidence="1">Multi-pass membrane protein</topology>
    </subcellularLocation>
</comment>
<keyword evidence="9" id="KW-1185">Reference proteome</keyword>
<gene>
    <name evidence="8" type="ORF">FZEAL_5355</name>
</gene>
<dbReference type="InterPro" id="IPR013057">
    <property type="entry name" value="AA_transpt_TM"/>
</dbReference>
<feature type="transmembrane region" description="Helical" evidence="6">
    <location>
        <begin position="58"/>
        <end position="80"/>
    </location>
</feature>
<protein>
    <recommendedName>
        <fullName evidence="7">Amino acid transporter transmembrane domain-containing protein</fullName>
    </recommendedName>
</protein>
<dbReference type="GO" id="GO:0015179">
    <property type="term" value="F:L-amino acid transmembrane transporter activity"/>
    <property type="evidence" value="ECO:0007669"/>
    <property type="project" value="TreeGrafter"/>
</dbReference>
<dbReference type="Pfam" id="PF01490">
    <property type="entry name" value="Aa_trans"/>
    <property type="match status" value="1"/>
</dbReference>
<feature type="transmembrane region" description="Helical" evidence="6">
    <location>
        <begin position="427"/>
        <end position="448"/>
    </location>
</feature>
<feature type="transmembrane region" description="Helical" evidence="6">
    <location>
        <begin position="86"/>
        <end position="105"/>
    </location>
</feature>
<dbReference type="EMBL" id="JABEYC010000385">
    <property type="protein sequence ID" value="KAF4978250.1"/>
    <property type="molecule type" value="Genomic_DNA"/>
</dbReference>
<keyword evidence="5 6" id="KW-0472">Membrane</keyword>
<dbReference type="PANTHER" id="PTHR22950:SF683">
    <property type="entry name" value="AMINO ACID TRANSPORTER (EUROFUNG)"/>
    <property type="match status" value="1"/>
</dbReference>
<organism evidence="8 9">
    <name type="scientific">Fusarium zealandicum</name>
    <dbReference type="NCBI Taxonomy" id="1053134"/>
    <lineage>
        <taxon>Eukaryota</taxon>
        <taxon>Fungi</taxon>
        <taxon>Dikarya</taxon>
        <taxon>Ascomycota</taxon>
        <taxon>Pezizomycotina</taxon>
        <taxon>Sordariomycetes</taxon>
        <taxon>Hypocreomycetidae</taxon>
        <taxon>Hypocreales</taxon>
        <taxon>Nectriaceae</taxon>
        <taxon>Fusarium</taxon>
        <taxon>Fusarium staphyleae species complex</taxon>
    </lineage>
</organism>
<comment type="similarity">
    <text evidence="2">Belongs to the amino acid/polyamine transporter 2 family.</text>
</comment>
<feature type="transmembrane region" description="Helical" evidence="6">
    <location>
        <begin position="389"/>
        <end position="415"/>
    </location>
</feature>
<dbReference type="PANTHER" id="PTHR22950">
    <property type="entry name" value="AMINO ACID TRANSPORTER"/>
    <property type="match status" value="1"/>
</dbReference>
<evidence type="ECO:0000313" key="8">
    <source>
        <dbReference type="EMBL" id="KAF4978250.1"/>
    </source>
</evidence>
<evidence type="ECO:0000313" key="9">
    <source>
        <dbReference type="Proteomes" id="UP000635477"/>
    </source>
</evidence>
<name>A0A8H4XKK0_9HYPO</name>
<keyword evidence="3 6" id="KW-0812">Transmembrane</keyword>
<evidence type="ECO:0000256" key="4">
    <source>
        <dbReference type="ARBA" id="ARBA00022989"/>
    </source>
</evidence>
<evidence type="ECO:0000256" key="2">
    <source>
        <dbReference type="ARBA" id="ARBA00008066"/>
    </source>
</evidence>
<evidence type="ECO:0000256" key="6">
    <source>
        <dbReference type="SAM" id="Phobius"/>
    </source>
</evidence>
<evidence type="ECO:0000256" key="3">
    <source>
        <dbReference type="ARBA" id="ARBA00022692"/>
    </source>
</evidence>
<proteinExistence type="inferred from homology"/>
<reference evidence="8" key="1">
    <citation type="journal article" date="2020" name="BMC Genomics">
        <title>Correction to: Identification and distribution of gene clusters required for synthesis of sphingolipid metabolism inhibitors in diverse species of the filamentous fungus Fusarium.</title>
        <authorList>
            <person name="Kim H.S."/>
            <person name="Lohmar J.M."/>
            <person name="Busman M."/>
            <person name="Brown D.W."/>
            <person name="Naumann T.A."/>
            <person name="Divon H.H."/>
            <person name="Lysoe E."/>
            <person name="Uhlig S."/>
            <person name="Proctor R.H."/>
        </authorList>
    </citation>
    <scope>NUCLEOTIDE SEQUENCE</scope>
    <source>
        <strain evidence="8">NRRL 22465</strain>
    </source>
</reference>
<dbReference type="AlphaFoldDB" id="A0A8H4XKK0"/>
<evidence type="ECO:0000259" key="7">
    <source>
        <dbReference type="Pfam" id="PF01490"/>
    </source>
</evidence>
<feature type="transmembrane region" description="Helical" evidence="6">
    <location>
        <begin position="198"/>
        <end position="219"/>
    </location>
</feature>
<sequence length="483" mass="51179">MTQYSNPPMEKDLKRDLGPDEYNEGLAPVPSHRGSHAEPIAHDDVFGDITEGGPNYRAVGWIGTVALMMKTQVGLGVLSIPAVFDTLGIVPGLICLIIIAAITTWSDYMVGVFKRLHPQVYGIDDAGYLMFGRIGREILGVAFCLYWIFVAGSGMLGISIGLNAVSSHGACTAIFVAVAAIIGFSLASIRTLGRISWLAWIGLVCILTAIFTVTIAVGVQDRPSDAPQTGEWKSDYEVVKHPSFTEGISAISSLVFAYAGTPGFFSIASEMRNPAHYTRALLVCQAGVTITYVVIGCVVYIYAGSYVASPALGSAGPLLKKIGYGLALPGLVATTTLVIHFAAKYVFVRILRGSKHLASNSAIHWGTWISCTGGTAIIAYLIASGIPVFGGLVSLVGALLGTLMSFQPMGCMWLYDNWGKGKQNPTIKWYLMVAFSVFVVISGTFLMIGGTYGSIVSIIDSYKESGGSSAWSCADNSNSAQAG</sequence>
<dbReference type="OrthoDB" id="40134at2759"/>
<feature type="transmembrane region" description="Helical" evidence="6">
    <location>
        <begin position="138"/>
        <end position="160"/>
    </location>
</feature>
<feature type="transmembrane region" description="Helical" evidence="6">
    <location>
        <begin position="166"/>
        <end position="186"/>
    </location>
</feature>
<dbReference type="GO" id="GO:0016020">
    <property type="term" value="C:membrane"/>
    <property type="evidence" value="ECO:0007669"/>
    <property type="project" value="UniProtKB-SubCell"/>
</dbReference>
<accession>A0A8H4XKK0</accession>
<evidence type="ECO:0000256" key="5">
    <source>
        <dbReference type="ARBA" id="ARBA00023136"/>
    </source>
</evidence>
<feature type="domain" description="Amino acid transporter transmembrane" evidence="7">
    <location>
        <begin position="60"/>
        <end position="455"/>
    </location>
</feature>
<feature type="transmembrane region" description="Helical" evidence="6">
    <location>
        <begin position="248"/>
        <end position="268"/>
    </location>
</feature>
<feature type="transmembrane region" description="Helical" evidence="6">
    <location>
        <begin position="322"/>
        <end position="343"/>
    </location>
</feature>
<evidence type="ECO:0000256" key="1">
    <source>
        <dbReference type="ARBA" id="ARBA00004141"/>
    </source>
</evidence>
<feature type="transmembrane region" description="Helical" evidence="6">
    <location>
        <begin position="280"/>
        <end position="302"/>
    </location>
</feature>
<dbReference type="FunFam" id="1.20.1740.10:FF:000039">
    <property type="entry name" value="Neutral amino acid transporter (Eurofung)"/>
    <property type="match status" value="1"/>
</dbReference>
<dbReference type="Proteomes" id="UP000635477">
    <property type="component" value="Unassembled WGS sequence"/>
</dbReference>